<dbReference type="Proteomes" id="UP000311605">
    <property type="component" value="Unassembled WGS sequence"/>
</dbReference>
<comment type="subcellular location">
    <subcellularLocation>
        <location evidence="2">Cell membrane</location>
        <topology evidence="2">Multi-pass membrane protein</topology>
    </subcellularLocation>
    <subcellularLocation>
        <location evidence="1">Cell membrane</location>
        <topology evidence="1">Peripheral membrane protein</topology>
    </subcellularLocation>
</comment>
<dbReference type="EMBL" id="VDMN01000010">
    <property type="protein sequence ID" value="TNM60097.1"/>
    <property type="molecule type" value="Genomic_DNA"/>
</dbReference>
<dbReference type="GO" id="GO:0022857">
    <property type="term" value="F:transmembrane transporter activity"/>
    <property type="evidence" value="ECO:0007669"/>
    <property type="project" value="InterPro"/>
</dbReference>
<keyword evidence="12 14" id="KW-1133">Transmembrane helix</keyword>
<evidence type="ECO:0000313" key="17">
    <source>
        <dbReference type="Proteomes" id="UP000311605"/>
    </source>
</evidence>
<keyword evidence="9" id="KW-0547">Nucleotide-binding</keyword>
<dbReference type="InterPro" id="IPR003439">
    <property type="entry name" value="ABC_transporter-like_ATP-bd"/>
</dbReference>
<dbReference type="InterPro" id="IPR050107">
    <property type="entry name" value="ABC_carbohydrate_import_ATPase"/>
</dbReference>
<keyword evidence="5" id="KW-1003">Cell membrane</keyword>
<keyword evidence="11" id="KW-1278">Translocase</keyword>
<evidence type="ECO:0000256" key="14">
    <source>
        <dbReference type="SAM" id="Phobius"/>
    </source>
</evidence>
<dbReference type="InterPro" id="IPR001851">
    <property type="entry name" value="ABC_transp_permease"/>
</dbReference>
<dbReference type="CDD" id="cd03215">
    <property type="entry name" value="ABC_Carb_Monos_II"/>
    <property type="match status" value="1"/>
</dbReference>
<feature type="transmembrane region" description="Helical" evidence="14">
    <location>
        <begin position="75"/>
        <end position="100"/>
    </location>
</feature>
<accession>A0A5C4X9L9</accession>
<evidence type="ECO:0000256" key="10">
    <source>
        <dbReference type="ARBA" id="ARBA00022840"/>
    </source>
</evidence>
<evidence type="ECO:0000256" key="1">
    <source>
        <dbReference type="ARBA" id="ARBA00004202"/>
    </source>
</evidence>
<dbReference type="RefSeq" id="WP_139679301.1">
    <property type="nucleotide sequence ID" value="NZ_VDMN01000010.1"/>
</dbReference>
<feature type="transmembrane region" description="Helical" evidence="14">
    <location>
        <begin position="209"/>
        <end position="230"/>
    </location>
</feature>
<dbReference type="SUPFAM" id="SSF52540">
    <property type="entry name" value="P-loop containing nucleoside triphosphate hydrolases"/>
    <property type="match status" value="2"/>
</dbReference>
<evidence type="ECO:0000256" key="7">
    <source>
        <dbReference type="ARBA" id="ARBA00022692"/>
    </source>
</evidence>
<dbReference type="PANTHER" id="PTHR43790:SF3">
    <property type="entry name" value="D-ALLOSE IMPORT ATP-BINDING PROTEIN ALSA-RELATED"/>
    <property type="match status" value="1"/>
</dbReference>
<evidence type="ECO:0000256" key="6">
    <source>
        <dbReference type="ARBA" id="ARBA00022597"/>
    </source>
</evidence>
<evidence type="ECO:0000313" key="16">
    <source>
        <dbReference type="EMBL" id="TNM60097.1"/>
    </source>
</evidence>
<evidence type="ECO:0000256" key="8">
    <source>
        <dbReference type="ARBA" id="ARBA00022737"/>
    </source>
</evidence>
<keyword evidence="7 14" id="KW-0812">Transmembrane</keyword>
<protein>
    <submittedName>
        <fullName evidence="16">ATP-binding cassette domain-containing protein</fullName>
    </submittedName>
</protein>
<dbReference type="CDD" id="cd03216">
    <property type="entry name" value="ABC_Carb_Monos_I"/>
    <property type="match status" value="1"/>
</dbReference>
<evidence type="ECO:0000259" key="15">
    <source>
        <dbReference type="PROSITE" id="PS50893"/>
    </source>
</evidence>
<feature type="transmembrane region" description="Helical" evidence="14">
    <location>
        <begin position="161"/>
        <end position="181"/>
    </location>
</feature>
<keyword evidence="13 14" id="KW-0472">Membrane</keyword>
<sequence>MSHSRIISLLRHNEPVLVVVLVVAISVFGWIDPRFLSTGNFVSIAQQSAVIALVAFAMTAVIIARGIDISVGSTLAFAGVAAGIVFASTGSATLTLIAAIASGALIGLLNGLLIGFAGISPFIATLATMAFARGLSLSLSGASSLPIADPAVLYAGRATVGLLPVSVVIAGIVLCVWWFVLRRTVYGRWIYAIGGNAEAARVSMVPVELVRISVYLIAGATAGLGAILTIGRLGSAQPLAGTGLEFTAITAAIIGGTKLSGGRGSIWGTAIGALLLGVINTGLSFLQVPQIIIYYITGALIVVAVLTSQPETITRLVGSLRRRAKFAGSSAAAVAAETNGEKHSITLSGIGKIFPGVKALDGVSFTVTAGEVVALAGENGAGKSTLVKCISGVYRPDEGRLLVDGKPVTFASPNDAKGISVIHQHFSLSPDLTVAENMFVGREPRTAFGLLDRRRMRREARAIMSELSLDIDVDAELRTLSVGRQQMVEIARAVLADAWFMVMDEPTSALSNRERDQLYTLIDRLKARGAGILYISHKMEEIFNQCDRVVVLRDGKFIGERKTAETDEAEIVSMMVGREVGDIFPHLEAEIGEVAVKVNNISNGKLLHSASLHVRCGEIVALAGLMGSGRSEVLRLIAGLDTIQEGTLDVFGERQAGGNLKAANRAGIVYIPEDRHLEGFVGTMSIRDNLSLAWMREHSRFGILHMAGIRRLARELIASLGVRPAQADKMTIELSGGNQQKVVIGKWLATRPRVILLDEPTRGVDVGAKSDLHHLIAKLKQQGAAIIMVSSELPEVLGVADRIVVMCEGRSVGELKRGATEEDVMALAFGENHRRACTPRAQRSAAPSVGQFSMEATT</sequence>
<evidence type="ECO:0000256" key="12">
    <source>
        <dbReference type="ARBA" id="ARBA00022989"/>
    </source>
</evidence>
<evidence type="ECO:0000256" key="3">
    <source>
        <dbReference type="ARBA" id="ARBA00005417"/>
    </source>
</evidence>
<dbReference type="InterPro" id="IPR003593">
    <property type="entry name" value="AAA+_ATPase"/>
</dbReference>
<feature type="transmembrane region" description="Helical" evidence="14">
    <location>
        <begin position="266"/>
        <end position="286"/>
    </location>
</feature>
<feature type="transmembrane region" description="Helical" evidence="14">
    <location>
        <begin position="43"/>
        <end position="63"/>
    </location>
</feature>
<evidence type="ECO:0000256" key="11">
    <source>
        <dbReference type="ARBA" id="ARBA00022967"/>
    </source>
</evidence>
<dbReference type="AlphaFoldDB" id="A0A5C4X9L9"/>
<keyword evidence="4" id="KW-0813">Transport</keyword>
<feature type="transmembrane region" description="Helical" evidence="14">
    <location>
        <begin position="292"/>
        <end position="313"/>
    </location>
</feature>
<feature type="transmembrane region" description="Helical" evidence="14">
    <location>
        <begin position="12"/>
        <end position="31"/>
    </location>
</feature>
<reference evidence="16 17" key="1">
    <citation type="submission" date="2019-06" db="EMBL/GenBank/DDBJ databases">
        <title>The draft genome of Rhizobium smilacinae PTYR-5.</title>
        <authorList>
            <person name="Liu L."/>
            <person name="Li L."/>
            <person name="Zhang X."/>
        </authorList>
    </citation>
    <scope>NUCLEOTIDE SEQUENCE [LARGE SCALE GENOMIC DNA]</scope>
    <source>
        <strain evidence="16 17">PTYR-5</strain>
    </source>
</reference>
<dbReference type="Gene3D" id="3.40.50.300">
    <property type="entry name" value="P-loop containing nucleotide triphosphate hydrolases"/>
    <property type="match status" value="2"/>
</dbReference>
<evidence type="ECO:0000256" key="13">
    <source>
        <dbReference type="ARBA" id="ARBA00023136"/>
    </source>
</evidence>
<dbReference type="SMART" id="SM00382">
    <property type="entry name" value="AAA"/>
    <property type="match status" value="2"/>
</dbReference>
<dbReference type="GO" id="GO:0016887">
    <property type="term" value="F:ATP hydrolysis activity"/>
    <property type="evidence" value="ECO:0007669"/>
    <property type="project" value="InterPro"/>
</dbReference>
<evidence type="ECO:0000256" key="2">
    <source>
        <dbReference type="ARBA" id="ARBA00004651"/>
    </source>
</evidence>
<dbReference type="Pfam" id="PF00005">
    <property type="entry name" value="ABC_tran"/>
    <property type="match status" value="2"/>
</dbReference>
<keyword evidence="6" id="KW-0762">Sugar transport</keyword>
<dbReference type="GO" id="GO:0005886">
    <property type="term" value="C:plasma membrane"/>
    <property type="evidence" value="ECO:0007669"/>
    <property type="project" value="UniProtKB-SubCell"/>
</dbReference>
<dbReference type="GO" id="GO:0005524">
    <property type="term" value="F:ATP binding"/>
    <property type="evidence" value="ECO:0007669"/>
    <property type="project" value="UniProtKB-KW"/>
</dbReference>
<feature type="domain" description="ABC transporter" evidence="15">
    <location>
        <begin position="345"/>
        <end position="579"/>
    </location>
</feature>
<dbReference type="OrthoDB" id="6635969at2"/>
<name>A0A5C4X9L9_9HYPH</name>
<keyword evidence="8" id="KW-0677">Repeat</keyword>
<keyword evidence="10 16" id="KW-0067">ATP-binding</keyword>
<evidence type="ECO:0000256" key="4">
    <source>
        <dbReference type="ARBA" id="ARBA00022448"/>
    </source>
</evidence>
<dbReference type="CDD" id="cd06579">
    <property type="entry name" value="TM_PBP1_transp_AraH_like"/>
    <property type="match status" value="1"/>
</dbReference>
<dbReference type="InterPro" id="IPR017871">
    <property type="entry name" value="ABC_transporter-like_CS"/>
</dbReference>
<dbReference type="PROSITE" id="PS50893">
    <property type="entry name" value="ABC_TRANSPORTER_2"/>
    <property type="match status" value="2"/>
</dbReference>
<evidence type="ECO:0000256" key="5">
    <source>
        <dbReference type="ARBA" id="ARBA00022475"/>
    </source>
</evidence>
<evidence type="ECO:0000256" key="9">
    <source>
        <dbReference type="ARBA" id="ARBA00022741"/>
    </source>
</evidence>
<dbReference type="Pfam" id="PF02653">
    <property type="entry name" value="BPD_transp_2"/>
    <property type="match status" value="1"/>
</dbReference>
<feature type="transmembrane region" description="Helical" evidence="14">
    <location>
        <begin position="106"/>
        <end position="127"/>
    </location>
</feature>
<comment type="caution">
    <text evidence="16">The sequence shown here is derived from an EMBL/GenBank/DDBJ whole genome shotgun (WGS) entry which is preliminary data.</text>
</comment>
<proteinExistence type="inferred from homology"/>
<comment type="similarity">
    <text evidence="3">Belongs to the ABC transporter superfamily.</text>
</comment>
<dbReference type="PROSITE" id="PS00211">
    <property type="entry name" value="ABC_TRANSPORTER_1"/>
    <property type="match status" value="1"/>
</dbReference>
<keyword evidence="17" id="KW-1185">Reference proteome</keyword>
<dbReference type="FunFam" id="3.40.50.300:FF:000127">
    <property type="entry name" value="Ribose import ATP-binding protein RbsA"/>
    <property type="match status" value="1"/>
</dbReference>
<dbReference type="InterPro" id="IPR027417">
    <property type="entry name" value="P-loop_NTPase"/>
</dbReference>
<organism evidence="16 17">
    <name type="scientific">Aliirhizobium smilacinae</name>
    <dbReference type="NCBI Taxonomy" id="1395944"/>
    <lineage>
        <taxon>Bacteria</taxon>
        <taxon>Pseudomonadati</taxon>
        <taxon>Pseudomonadota</taxon>
        <taxon>Alphaproteobacteria</taxon>
        <taxon>Hyphomicrobiales</taxon>
        <taxon>Rhizobiaceae</taxon>
        <taxon>Aliirhizobium</taxon>
    </lineage>
</organism>
<feature type="domain" description="ABC transporter" evidence="15">
    <location>
        <begin position="589"/>
        <end position="833"/>
    </location>
</feature>
<dbReference type="PANTHER" id="PTHR43790">
    <property type="entry name" value="CARBOHYDRATE TRANSPORT ATP-BINDING PROTEIN MG119-RELATED"/>
    <property type="match status" value="1"/>
</dbReference>
<gene>
    <name evidence="16" type="ORF">FHP24_26730</name>
</gene>